<dbReference type="Gene3D" id="3.30.70.420">
    <property type="entry name" value="Hydroxymethylglutaryl-CoA reductase, class I/II, NAD/NADP-binding domain"/>
    <property type="match status" value="1"/>
</dbReference>
<dbReference type="GO" id="GO:0015936">
    <property type="term" value="P:coenzyme A metabolic process"/>
    <property type="evidence" value="ECO:0007669"/>
    <property type="project" value="InterPro"/>
</dbReference>
<dbReference type="Gene3D" id="3.90.1200.10">
    <property type="match status" value="1"/>
</dbReference>
<dbReference type="RefSeq" id="WP_076769208.1">
    <property type="nucleotide sequence ID" value="NZ_CP019445.1"/>
</dbReference>
<dbReference type="PANTHER" id="PTHR10572:SF24">
    <property type="entry name" value="3-HYDROXY-3-METHYLGLUTARYL-COENZYME A REDUCTASE"/>
    <property type="match status" value="1"/>
</dbReference>
<keyword evidence="4" id="KW-0560">Oxidoreductase</keyword>
<dbReference type="InterPro" id="IPR023074">
    <property type="entry name" value="HMG_CoA_Rdtase_cat_sf"/>
</dbReference>
<feature type="region of interest" description="Disordered" evidence="5">
    <location>
        <begin position="478"/>
        <end position="498"/>
    </location>
</feature>
<evidence type="ECO:0000259" key="6">
    <source>
        <dbReference type="Pfam" id="PF01636"/>
    </source>
</evidence>
<dbReference type="PROSITE" id="PS00318">
    <property type="entry name" value="HMG_COA_REDUCTASE_2"/>
    <property type="match status" value="1"/>
</dbReference>
<name>A0A807LF87_9ENTR</name>
<dbReference type="EMBL" id="CP019445">
    <property type="protein sequence ID" value="APZ04730.1"/>
    <property type="molecule type" value="Genomic_DNA"/>
</dbReference>
<dbReference type="InterPro" id="IPR002575">
    <property type="entry name" value="Aminoglycoside_PTrfase"/>
</dbReference>
<gene>
    <name evidence="7" type="ORF">BWI95_06510</name>
</gene>
<dbReference type="InterPro" id="IPR009023">
    <property type="entry name" value="HMG_CoA_Rdtase_NAD(P)-bd_sf"/>
</dbReference>
<dbReference type="InterPro" id="IPR004554">
    <property type="entry name" value="HMG_CoA_Rdtase_eu_arc"/>
</dbReference>
<dbReference type="Proteomes" id="UP000187148">
    <property type="component" value="Chromosome"/>
</dbReference>
<dbReference type="InterPro" id="IPR011009">
    <property type="entry name" value="Kinase-like_dom_sf"/>
</dbReference>
<dbReference type="PROSITE" id="PS50065">
    <property type="entry name" value="HMG_COA_REDUCTASE_4"/>
    <property type="match status" value="1"/>
</dbReference>
<dbReference type="CDD" id="cd00643">
    <property type="entry name" value="HMG-CoA_reductase_classI"/>
    <property type="match status" value="1"/>
</dbReference>
<reference evidence="7 8" key="1">
    <citation type="submission" date="2017-01" db="EMBL/GenBank/DDBJ databases">
        <authorList>
            <person name="Cao J.-M."/>
        </authorList>
    </citation>
    <scope>NUCLEOTIDE SEQUENCE [LARGE SCALE GENOMIC DNA]</scope>
    <source>
        <strain evidence="7 8">888-76</strain>
    </source>
</reference>
<dbReference type="SUPFAM" id="SSF56112">
    <property type="entry name" value="Protein kinase-like (PK-like)"/>
    <property type="match status" value="1"/>
</dbReference>
<keyword evidence="3" id="KW-0521">NADP</keyword>
<evidence type="ECO:0000313" key="7">
    <source>
        <dbReference type="EMBL" id="APZ04730.1"/>
    </source>
</evidence>
<dbReference type="Gene3D" id="3.90.770.10">
    <property type="entry name" value="3-hydroxy-3-methylglutaryl-coenzyme A Reductase, Chain A, domain 2"/>
    <property type="match status" value="1"/>
</dbReference>
<dbReference type="PANTHER" id="PTHR10572">
    <property type="entry name" value="3-HYDROXY-3-METHYLGLUTARYL-COENZYME A REDUCTASE"/>
    <property type="match status" value="1"/>
</dbReference>
<dbReference type="Pfam" id="PF01636">
    <property type="entry name" value="APH"/>
    <property type="match status" value="1"/>
</dbReference>
<dbReference type="InterPro" id="IPR023076">
    <property type="entry name" value="HMG_CoA_Rdtase_CS"/>
</dbReference>
<keyword evidence="8" id="KW-1185">Reference proteome</keyword>
<dbReference type="PRINTS" id="PR00071">
    <property type="entry name" value="HMGCOARDTASE"/>
</dbReference>
<sequence length="876" mass="97704">MMMESLITATIVDIRPAEFTLLFESEDRCNAFITDPQRALSLYDRAVQLPALKILHKERQQSGQWLATLTCRSPQENKQCYWQLKLCRPHEETPESAATLPRRHLYDWSEKARQTRLTWLRQHTGHTLNQIATTRLQAEKLQSHLEGFIGSVEVPVGIAGPLLINGWRAKGIFYAPLATSEGALVASVSRGASAITHSGGATARVTGQRMMRSPRFEFPSVRDALAFCAWAEDYFTDISDIVRQHSRFARLTSLTPRIIGNAVHLTFTYHTADAAGQNMTTTCTWQACRWILAHLPLALTPQRYILESNLSSDKKSSWSSFAQGRGTQVIAEATLTAAACRSRLRIEPAQLVGAFQGFCEGSVAAGMTGVNINTANVIAAMFTALGQDIACSHESSLSQLQMRLTPEGNVYCSMTLPALVIGTVGGGTTLPDQAECLQMLGCQGANGSERLAEIIASFCLALDISTLSALASDEFAKSHERLGRQRRTAPPGRRGGDPLHRCFQHARYTAAWGEQPPAHIAPMRWQGNQDSILTALSSHSATLPVGLFAYRLQREDGTQVAALLKHKPPTDAITQLLHSLAAGCTPELAELLARLLPASEFSHAREREMALITQSDPAFTRHVPTLYGTYEEGQQSVIIEELLGEEVLLNSLSSGVRWQQPQIDAALRGIADIHALWYRRHDDLQTTFCHIDFPSVDTINSMVPLWQAIAAFSHRTAPQLFTTSLLHHWLDCAENSAAQWRELATLPRTLVHNDFSPRNIALRREDSRLCCWDWELATLHVPQRDLAELLTWTLDERTTLQTLLHHVAFHRSQLATRLGTAIDAGEWYRGFCLALRDFGLRRLSFYLMLHHVKPRPWFPALLRTWGHLVELSQQRI</sequence>
<protein>
    <recommendedName>
        <fullName evidence="2">hydroxymethylglutaryl-CoA reductase (NADPH)</fullName>
        <ecNumber evidence="2">1.1.1.34</ecNumber>
    </recommendedName>
</protein>
<evidence type="ECO:0000256" key="2">
    <source>
        <dbReference type="ARBA" id="ARBA00012999"/>
    </source>
</evidence>
<evidence type="ECO:0000256" key="3">
    <source>
        <dbReference type="ARBA" id="ARBA00022857"/>
    </source>
</evidence>
<dbReference type="GO" id="GO:0008299">
    <property type="term" value="P:isoprenoid biosynthetic process"/>
    <property type="evidence" value="ECO:0007669"/>
    <property type="project" value="InterPro"/>
</dbReference>
<evidence type="ECO:0000256" key="5">
    <source>
        <dbReference type="SAM" id="MobiDB-lite"/>
    </source>
</evidence>
<proteinExistence type="inferred from homology"/>
<dbReference type="AlphaFoldDB" id="A0A807LF87"/>
<comment type="similarity">
    <text evidence="1">Belongs to the HMG-CoA reductase family.</text>
</comment>
<dbReference type="InterPro" id="IPR009029">
    <property type="entry name" value="HMG_CoA_Rdtase_sub-bd_dom_sf"/>
</dbReference>
<accession>A0A807LF87</accession>
<dbReference type="EC" id="1.1.1.34" evidence="2"/>
<dbReference type="SUPFAM" id="SSF55035">
    <property type="entry name" value="NAD-binding domain of HMG-CoA reductase"/>
    <property type="match status" value="1"/>
</dbReference>
<organism evidence="7 8">
    <name type="scientific">Kosakonia cowanii JCM 10956 = DSM 18146</name>
    <dbReference type="NCBI Taxonomy" id="1300165"/>
    <lineage>
        <taxon>Bacteria</taxon>
        <taxon>Pseudomonadati</taxon>
        <taxon>Pseudomonadota</taxon>
        <taxon>Gammaproteobacteria</taxon>
        <taxon>Enterobacterales</taxon>
        <taxon>Enterobacteriaceae</taxon>
        <taxon>Kosakonia</taxon>
    </lineage>
</organism>
<evidence type="ECO:0000256" key="4">
    <source>
        <dbReference type="ARBA" id="ARBA00023002"/>
    </source>
</evidence>
<evidence type="ECO:0000256" key="1">
    <source>
        <dbReference type="ARBA" id="ARBA00007661"/>
    </source>
</evidence>
<dbReference type="InterPro" id="IPR002202">
    <property type="entry name" value="HMG_CoA_Rdtase"/>
</dbReference>
<dbReference type="Pfam" id="PF00368">
    <property type="entry name" value="HMG-CoA_red"/>
    <property type="match status" value="1"/>
</dbReference>
<feature type="domain" description="Aminoglycoside phosphotransferase" evidence="6">
    <location>
        <begin position="705"/>
        <end position="799"/>
    </location>
</feature>
<evidence type="ECO:0000313" key="8">
    <source>
        <dbReference type="Proteomes" id="UP000187148"/>
    </source>
</evidence>
<dbReference type="SUPFAM" id="SSF56542">
    <property type="entry name" value="Substrate-binding domain of HMG-CoA reductase"/>
    <property type="match status" value="1"/>
</dbReference>
<dbReference type="KEGG" id="kco:BWI95_06510"/>
<dbReference type="GO" id="GO:0004420">
    <property type="term" value="F:hydroxymethylglutaryl-CoA reductase (NADPH) activity"/>
    <property type="evidence" value="ECO:0007669"/>
    <property type="project" value="UniProtKB-EC"/>
</dbReference>